<comment type="similarity">
    <text evidence="8">Belongs to the TFS-II family.</text>
</comment>
<dbReference type="InterPro" id="IPR035100">
    <property type="entry name" value="TF_IIS-typ"/>
</dbReference>
<dbReference type="AlphaFoldDB" id="A0A8J5I9E8"/>
<dbReference type="InterPro" id="IPR003618">
    <property type="entry name" value="TFIIS_cen_dom"/>
</dbReference>
<dbReference type="InterPro" id="IPR001222">
    <property type="entry name" value="Znf_TFIIS"/>
</dbReference>
<comment type="function">
    <text evidence="8">Necessary for efficient RNA polymerase II transcription elongation past template-encoded arresting sites.</text>
</comment>
<dbReference type="InterPro" id="IPR003617">
    <property type="entry name" value="TFIIS/CRSP70_N_sub"/>
</dbReference>
<evidence type="ECO:0000256" key="2">
    <source>
        <dbReference type="ARBA" id="ARBA00022723"/>
    </source>
</evidence>
<evidence type="ECO:0000256" key="7">
    <source>
        <dbReference type="PROSITE-ProRule" id="PRU00649"/>
    </source>
</evidence>
<feature type="region of interest" description="Disordered" evidence="9">
    <location>
        <begin position="164"/>
        <end position="187"/>
    </location>
</feature>
<feature type="compositionally biased region" description="Polar residues" evidence="9">
    <location>
        <begin position="164"/>
        <end position="176"/>
    </location>
</feature>
<name>A0A8J5I9E8_ZINOF</name>
<evidence type="ECO:0000256" key="3">
    <source>
        <dbReference type="ARBA" id="ARBA00022771"/>
    </source>
</evidence>
<dbReference type="PROSITE" id="PS00466">
    <property type="entry name" value="ZF_TFIIS_1"/>
    <property type="match status" value="1"/>
</dbReference>
<dbReference type="PROSITE" id="PS51319">
    <property type="entry name" value="TFIIS_N"/>
    <property type="match status" value="1"/>
</dbReference>
<keyword evidence="8" id="KW-0805">Transcription regulation</keyword>
<dbReference type="SMART" id="SM00440">
    <property type="entry name" value="ZnF_C2C2"/>
    <property type="match status" value="1"/>
</dbReference>
<dbReference type="PIRSF" id="PIRSF006704">
    <property type="entry name" value="TF_IIS"/>
    <property type="match status" value="1"/>
</dbReference>
<feature type="domain" description="TFIIS central" evidence="12">
    <location>
        <begin position="215"/>
        <end position="345"/>
    </location>
</feature>
<dbReference type="GO" id="GO:0008270">
    <property type="term" value="F:zinc ion binding"/>
    <property type="evidence" value="ECO:0007669"/>
    <property type="project" value="UniProtKB-UniRule"/>
</dbReference>
<evidence type="ECO:0000313" key="13">
    <source>
        <dbReference type="EMBL" id="KAG6531330.1"/>
    </source>
</evidence>
<dbReference type="PANTHER" id="PTHR11477:SF0">
    <property type="entry name" value="IP08861P-RELATED"/>
    <property type="match status" value="1"/>
</dbReference>
<accession>A0A8J5I9E8</accession>
<reference evidence="13 14" key="1">
    <citation type="submission" date="2020-08" db="EMBL/GenBank/DDBJ databases">
        <title>Plant Genome Project.</title>
        <authorList>
            <person name="Zhang R.-G."/>
        </authorList>
    </citation>
    <scope>NUCLEOTIDE SEQUENCE [LARGE SCALE GENOMIC DNA]</scope>
    <source>
        <tissue evidence="13">Rhizome</tissue>
    </source>
</reference>
<dbReference type="NCBIfam" id="TIGR01385">
    <property type="entry name" value="TFSII"/>
    <property type="match status" value="1"/>
</dbReference>
<evidence type="ECO:0000259" key="10">
    <source>
        <dbReference type="PROSITE" id="PS51133"/>
    </source>
</evidence>
<keyword evidence="3 6" id="KW-0863">Zinc-finger</keyword>
<dbReference type="CDD" id="cd00183">
    <property type="entry name" value="TFIIS_I"/>
    <property type="match status" value="1"/>
</dbReference>
<keyword evidence="5 7" id="KW-0539">Nucleus</keyword>
<dbReference type="InterPro" id="IPR006289">
    <property type="entry name" value="TFSII"/>
</dbReference>
<dbReference type="PROSITE" id="PS51133">
    <property type="entry name" value="ZF_TFIIS_2"/>
    <property type="match status" value="1"/>
</dbReference>
<dbReference type="PROSITE" id="PS51321">
    <property type="entry name" value="TFIIS_CENTRAL"/>
    <property type="match status" value="1"/>
</dbReference>
<feature type="domain" description="TFIIS-type" evidence="10">
    <location>
        <begin position="348"/>
        <end position="388"/>
    </location>
</feature>
<dbReference type="FunFam" id="2.20.25.10:FF:000001">
    <property type="entry name" value="Probable Transcription elongation factor S-II"/>
    <property type="match status" value="1"/>
</dbReference>
<dbReference type="Pfam" id="PF07500">
    <property type="entry name" value="TFIIS_M"/>
    <property type="match status" value="1"/>
</dbReference>
<protein>
    <recommendedName>
        <fullName evidence="8">Transcription elongation factor</fullName>
    </recommendedName>
</protein>
<evidence type="ECO:0000259" key="12">
    <source>
        <dbReference type="PROSITE" id="PS51321"/>
    </source>
</evidence>
<comment type="subcellular location">
    <subcellularLocation>
        <location evidence="1 7 8">Nucleus</location>
    </subcellularLocation>
</comment>
<keyword evidence="2 8" id="KW-0479">Metal-binding</keyword>
<evidence type="ECO:0000256" key="8">
    <source>
        <dbReference type="RuleBase" id="RU368078"/>
    </source>
</evidence>
<evidence type="ECO:0000256" key="6">
    <source>
        <dbReference type="PROSITE-ProRule" id="PRU00472"/>
    </source>
</evidence>
<evidence type="ECO:0000313" key="14">
    <source>
        <dbReference type="Proteomes" id="UP000734854"/>
    </source>
</evidence>
<proteinExistence type="inferred from homology"/>
<dbReference type="GO" id="GO:0003677">
    <property type="term" value="F:DNA binding"/>
    <property type="evidence" value="ECO:0007669"/>
    <property type="project" value="UniProtKB-KW"/>
</dbReference>
<dbReference type="PANTHER" id="PTHR11477">
    <property type="entry name" value="TRANSCRIPTION FACTOR S-II ZINC FINGER DOMAIN-CONTAINING PROTEIN"/>
    <property type="match status" value="1"/>
</dbReference>
<gene>
    <name evidence="13" type="ORF">ZIOFF_005135</name>
</gene>
<dbReference type="InterPro" id="IPR017923">
    <property type="entry name" value="TFIIS_N"/>
</dbReference>
<dbReference type="Pfam" id="PF08711">
    <property type="entry name" value="Med26"/>
    <property type="match status" value="1"/>
</dbReference>
<dbReference type="CDD" id="cd13749">
    <property type="entry name" value="Zn-ribbon_TFIIS"/>
    <property type="match status" value="1"/>
</dbReference>
<evidence type="ECO:0000259" key="11">
    <source>
        <dbReference type="PROSITE" id="PS51319"/>
    </source>
</evidence>
<organism evidence="13 14">
    <name type="scientific">Zingiber officinale</name>
    <name type="common">Ginger</name>
    <name type="synonym">Amomum zingiber</name>
    <dbReference type="NCBI Taxonomy" id="94328"/>
    <lineage>
        <taxon>Eukaryota</taxon>
        <taxon>Viridiplantae</taxon>
        <taxon>Streptophyta</taxon>
        <taxon>Embryophyta</taxon>
        <taxon>Tracheophyta</taxon>
        <taxon>Spermatophyta</taxon>
        <taxon>Magnoliopsida</taxon>
        <taxon>Liliopsida</taxon>
        <taxon>Zingiberales</taxon>
        <taxon>Zingiberaceae</taxon>
        <taxon>Zingiber</taxon>
    </lineage>
</organism>
<sequence length="390" mass="43882">MEEELSETFEAAKKAAEQVQTGGECTEVERCVSALRRLKKIPVTTKDLVATQVGKKLRLLTKHSHDEIRTVANDLFQFWKKLVVQEASKDNKKSEASEGKNIPKVEKDTERAMKLNADRIPKAASTESNIVSKFECVEAGRVDCDGEKQNSRMCKQGSAKLENTNSSKFGHTNTGESNKRDGFSTDESAEYISKKPRLGSGSLKLSSMVKCNNPARDKIRELIAEAFARVSKETAESKLDEVRNILDEVDASDPIRVAVSMESALFEKLGLSTGSQKHKYRSIMFNLRDNNNKDFRRRVLLGLVKPQDIVTLAPEDMASDERKQVNRQIKEKALFECERGSAPKATTDQFKCGRCGQRKTTYYQLQTRSADEPMTTFVTCVNCNNHWKFC</sequence>
<dbReference type="GO" id="GO:0005634">
    <property type="term" value="C:nucleus"/>
    <property type="evidence" value="ECO:0007669"/>
    <property type="project" value="UniProtKB-SubCell"/>
</dbReference>
<feature type="domain" description="TFIIS N-terminal" evidence="11">
    <location>
        <begin position="7"/>
        <end position="86"/>
    </location>
</feature>
<evidence type="ECO:0000256" key="1">
    <source>
        <dbReference type="ARBA" id="ARBA00004123"/>
    </source>
</evidence>
<evidence type="ECO:0000256" key="5">
    <source>
        <dbReference type="ARBA" id="ARBA00023242"/>
    </source>
</evidence>
<keyword evidence="8" id="KW-0238">DNA-binding</keyword>
<evidence type="ECO:0000256" key="9">
    <source>
        <dbReference type="SAM" id="MobiDB-lite"/>
    </source>
</evidence>
<keyword evidence="14" id="KW-1185">Reference proteome</keyword>
<comment type="caution">
    <text evidence="13">The sequence shown here is derived from an EMBL/GenBank/DDBJ whole genome shotgun (WGS) entry which is preliminary data.</text>
</comment>
<evidence type="ECO:0000256" key="4">
    <source>
        <dbReference type="ARBA" id="ARBA00022833"/>
    </source>
</evidence>
<dbReference type="SMART" id="SM00510">
    <property type="entry name" value="TFS2M"/>
    <property type="match status" value="1"/>
</dbReference>
<keyword evidence="8" id="KW-0804">Transcription</keyword>
<dbReference type="OrthoDB" id="44867at2759"/>
<dbReference type="SMART" id="SM00509">
    <property type="entry name" value="TFS2N"/>
    <property type="match status" value="1"/>
</dbReference>
<dbReference type="Proteomes" id="UP000734854">
    <property type="component" value="Unassembled WGS sequence"/>
</dbReference>
<keyword evidence="4 8" id="KW-0862">Zinc</keyword>
<dbReference type="EMBL" id="JACMSC010000002">
    <property type="protein sequence ID" value="KAG6531330.1"/>
    <property type="molecule type" value="Genomic_DNA"/>
</dbReference>
<feature type="region of interest" description="Disordered" evidence="9">
    <location>
        <begin position="89"/>
        <end position="108"/>
    </location>
</feature>
<dbReference type="GO" id="GO:0006368">
    <property type="term" value="P:transcription elongation by RNA polymerase II"/>
    <property type="evidence" value="ECO:0007669"/>
    <property type="project" value="InterPro"/>
</dbReference>
<dbReference type="Pfam" id="PF01096">
    <property type="entry name" value="Zn_ribbon_TFIIS"/>
    <property type="match status" value="1"/>
</dbReference>